<dbReference type="Proteomes" id="UP000036403">
    <property type="component" value="Unassembled WGS sequence"/>
</dbReference>
<keyword evidence="2" id="KW-1185">Reference proteome</keyword>
<evidence type="ECO:0000313" key="2">
    <source>
        <dbReference type="Proteomes" id="UP000036403"/>
    </source>
</evidence>
<organism evidence="1 2">
    <name type="scientific">Lasius niger</name>
    <name type="common">Black garden ant</name>
    <dbReference type="NCBI Taxonomy" id="67767"/>
    <lineage>
        <taxon>Eukaryota</taxon>
        <taxon>Metazoa</taxon>
        <taxon>Ecdysozoa</taxon>
        <taxon>Arthropoda</taxon>
        <taxon>Hexapoda</taxon>
        <taxon>Insecta</taxon>
        <taxon>Pterygota</taxon>
        <taxon>Neoptera</taxon>
        <taxon>Endopterygota</taxon>
        <taxon>Hymenoptera</taxon>
        <taxon>Apocrita</taxon>
        <taxon>Aculeata</taxon>
        <taxon>Formicoidea</taxon>
        <taxon>Formicidae</taxon>
        <taxon>Formicinae</taxon>
        <taxon>Lasius</taxon>
        <taxon>Lasius</taxon>
    </lineage>
</organism>
<dbReference type="EMBL" id="LBMM01005309">
    <property type="protein sequence ID" value="KMQ91623.1"/>
    <property type="molecule type" value="Genomic_DNA"/>
</dbReference>
<gene>
    <name evidence="1" type="ORF">RF55_8487</name>
</gene>
<proteinExistence type="predicted"/>
<comment type="caution">
    <text evidence="1">The sequence shown here is derived from an EMBL/GenBank/DDBJ whole genome shotgun (WGS) entry which is preliminary data.</text>
</comment>
<dbReference type="PaxDb" id="67767-A0A0J7KMN1"/>
<reference evidence="1 2" key="1">
    <citation type="submission" date="2015-04" db="EMBL/GenBank/DDBJ databases">
        <title>Lasius niger genome sequencing.</title>
        <authorList>
            <person name="Konorov E.A."/>
            <person name="Nikitin M.A."/>
            <person name="Kirill M.V."/>
            <person name="Chang P."/>
        </authorList>
    </citation>
    <scope>NUCLEOTIDE SEQUENCE [LARGE SCALE GENOMIC DNA]</scope>
    <source>
        <tissue evidence="1">Whole</tissue>
    </source>
</reference>
<name>A0A0J7KMN1_LASNI</name>
<accession>A0A0J7KMN1</accession>
<dbReference type="AlphaFoldDB" id="A0A0J7KMN1"/>
<sequence>MFTSDLLGGPEKGRLVTDGFVRVRRRGPQRLRRDVPPVGAGADLARSLAGGSPGGVWLLGSGGSGPGVSVCVAADVSGGSQSLSDWVAWSTLRISMLA</sequence>
<evidence type="ECO:0000313" key="1">
    <source>
        <dbReference type="EMBL" id="KMQ91623.1"/>
    </source>
</evidence>
<protein>
    <submittedName>
        <fullName evidence="1">Dna replication licensing factor</fullName>
    </submittedName>
</protein>